<dbReference type="HOGENOM" id="CLU_2626996_0_0_1"/>
<dbReference type="PaxDb" id="29760-VIT_18s0166g00160.t01"/>
<name>F6HW87_VITVI</name>
<organism evidence="1 2">
    <name type="scientific">Vitis vinifera</name>
    <name type="common">Grape</name>
    <dbReference type="NCBI Taxonomy" id="29760"/>
    <lineage>
        <taxon>Eukaryota</taxon>
        <taxon>Viridiplantae</taxon>
        <taxon>Streptophyta</taxon>
        <taxon>Embryophyta</taxon>
        <taxon>Tracheophyta</taxon>
        <taxon>Spermatophyta</taxon>
        <taxon>Magnoliopsida</taxon>
        <taxon>eudicotyledons</taxon>
        <taxon>Gunneridae</taxon>
        <taxon>Pentapetalae</taxon>
        <taxon>rosids</taxon>
        <taxon>Vitales</taxon>
        <taxon>Vitaceae</taxon>
        <taxon>Viteae</taxon>
        <taxon>Vitis</taxon>
    </lineage>
</organism>
<dbReference type="InParanoid" id="F6HW87"/>
<evidence type="ECO:0000313" key="2">
    <source>
        <dbReference type="Proteomes" id="UP000009183"/>
    </source>
</evidence>
<evidence type="ECO:0000313" key="1">
    <source>
        <dbReference type="EMBL" id="CCB58951.1"/>
    </source>
</evidence>
<protein>
    <submittedName>
        <fullName evidence="1">Uncharacterized protein</fullName>
    </submittedName>
</protein>
<sequence>MDGGVRRGYLLWGWFSHGVDRGVRRYDLWGRFSHRVDRGVRRGYDIWVKFSHGVDGGVGFNGGKCKEWGDDEEEDKQA</sequence>
<keyword evidence="2" id="KW-1185">Reference proteome</keyword>
<reference evidence="2" key="1">
    <citation type="journal article" date="2007" name="Nature">
        <title>The grapevine genome sequence suggests ancestral hexaploidization in major angiosperm phyla.</title>
        <authorList>
            <consortium name="The French-Italian Public Consortium for Grapevine Genome Characterization."/>
            <person name="Jaillon O."/>
            <person name="Aury J.-M."/>
            <person name="Noel B."/>
            <person name="Policriti A."/>
            <person name="Clepet C."/>
            <person name="Casagrande A."/>
            <person name="Choisne N."/>
            <person name="Aubourg S."/>
            <person name="Vitulo N."/>
            <person name="Jubin C."/>
            <person name="Vezzi A."/>
            <person name="Legeai F."/>
            <person name="Hugueney P."/>
            <person name="Dasilva C."/>
            <person name="Horner D."/>
            <person name="Mica E."/>
            <person name="Jublot D."/>
            <person name="Poulain J."/>
            <person name="Bruyere C."/>
            <person name="Billault A."/>
            <person name="Segurens B."/>
            <person name="Gouyvenoux M."/>
            <person name="Ugarte E."/>
            <person name="Cattonaro F."/>
            <person name="Anthouard V."/>
            <person name="Vico V."/>
            <person name="Del Fabbro C."/>
            <person name="Alaux M."/>
            <person name="Di Gaspero G."/>
            <person name="Dumas V."/>
            <person name="Felice N."/>
            <person name="Paillard S."/>
            <person name="Juman I."/>
            <person name="Moroldo M."/>
            <person name="Scalabrin S."/>
            <person name="Canaguier A."/>
            <person name="Le Clainche I."/>
            <person name="Malacrida G."/>
            <person name="Durand E."/>
            <person name="Pesole G."/>
            <person name="Laucou V."/>
            <person name="Chatelet P."/>
            <person name="Merdinoglu D."/>
            <person name="Delledonne M."/>
            <person name="Pezzotti M."/>
            <person name="Lecharny A."/>
            <person name="Scarpelli C."/>
            <person name="Artiguenave F."/>
            <person name="Pe M.E."/>
            <person name="Valle G."/>
            <person name="Morgante M."/>
            <person name="Caboche M."/>
            <person name="Adam-Blondon A.-F."/>
            <person name="Weissenbach J."/>
            <person name="Quetier F."/>
            <person name="Wincker P."/>
        </authorList>
    </citation>
    <scope>NUCLEOTIDE SEQUENCE [LARGE SCALE GENOMIC DNA]</scope>
    <source>
        <strain evidence="2">cv. Pinot noir / PN40024</strain>
    </source>
</reference>
<accession>F6HW87</accession>
<dbReference type="EMBL" id="FN596264">
    <property type="protein sequence ID" value="CCB58951.1"/>
    <property type="molecule type" value="Genomic_DNA"/>
</dbReference>
<proteinExistence type="predicted"/>
<dbReference type="AlphaFoldDB" id="F6HW87"/>
<dbReference type="Proteomes" id="UP000009183">
    <property type="component" value="Chromosome 18"/>
</dbReference>
<gene>
    <name evidence="1" type="ordered locus">VIT_18s0166g00160</name>
</gene>